<comment type="similarity">
    <text evidence="1">Belongs to the PrpD family.</text>
</comment>
<proteinExistence type="inferred from homology"/>
<dbReference type="GO" id="GO:0016829">
    <property type="term" value="F:lyase activity"/>
    <property type="evidence" value="ECO:0007669"/>
    <property type="project" value="InterPro"/>
</dbReference>
<feature type="region of interest" description="Disordered" evidence="2">
    <location>
        <begin position="1"/>
        <end position="23"/>
    </location>
</feature>
<dbReference type="Pfam" id="PF19305">
    <property type="entry name" value="MmgE_PrpD_C"/>
    <property type="match status" value="1"/>
</dbReference>
<accession>A0A1H1TM95</accession>
<evidence type="ECO:0000256" key="2">
    <source>
        <dbReference type="SAM" id="MobiDB-lite"/>
    </source>
</evidence>
<feature type="domain" description="MmgE/PrpD C-terminal" evidence="4">
    <location>
        <begin position="305"/>
        <end position="458"/>
    </location>
</feature>
<dbReference type="PANTHER" id="PTHR16943">
    <property type="entry name" value="2-METHYLCITRATE DEHYDRATASE-RELATED"/>
    <property type="match status" value="1"/>
</dbReference>
<gene>
    <name evidence="5" type="ORF">SAMN04489751_2408</name>
</gene>
<feature type="compositionally biased region" description="Polar residues" evidence="2">
    <location>
        <begin position="1"/>
        <end position="11"/>
    </location>
</feature>
<keyword evidence="6" id="KW-1185">Reference proteome</keyword>
<reference evidence="5" key="1">
    <citation type="submission" date="2016-10" db="EMBL/GenBank/DDBJ databases">
        <authorList>
            <person name="Varghese N."/>
            <person name="Submissions S."/>
        </authorList>
    </citation>
    <scope>NUCLEOTIDE SEQUENCE [LARGE SCALE GENOMIC DNA]</scope>
    <source>
        <strain evidence="5">DSM 22082</strain>
    </source>
</reference>
<feature type="compositionally biased region" description="Basic and acidic residues" evidence="2">
    <location>
        <begin position="268"/>
        <end position="281"/>
    </location>
</feature>
<organism evidence="5 6">
    <name type="scientific">Brevibacterium sandarakinum</name>
    <dbReference type="NCBI Taxonomy" id="629680"/>
    <lineage>
        <taxon>Bacteria</taxon>
        <taxon>Bacillati</taxon>
        <taxon>Actinomycetota</taxon>
        <taxon>Actinomycetes</taxon>
        <taxon>Micrococcales</taxon>
        <taxon>Brevibacteriaceae</taxon>
        <taxon>Brevibacterium</taxon>
    </lineage>
</organism>
<dbReference type="OrthoDB" id="9797528at2"/>
<dbReference type="RefSeq" id="WP_092105903.1">
    <property type="nucleotide sequence ID" value="NZ_LT629739.1"/>
</dbReference>
<dbReference type="InterPro" id="IPR042183">
    <property type="entry name" value="MmgE/PrpD_sf_1"/>
</dbReference>
<dbReference type="InterPro" id="IPR036148">
    <property type="entry name" value="MmgE/PrpD_sf"/>
</dbReference>
<evidence type="ECO:0000259" key="3">
    <source>
        <dbReference type="Pfam" id="PF03972"/>
    </source>
</evidence>
<dbReference type="Pfam" id="PF03972">
    <property type="entry name" value="MmgE_PrpD_N"/>
    <property type="match status" value="1"/>
</dbReference>
<feature type="region of interest" description="Disordered" evidence="2">
    <location>
        <begin position="263"/>
        <end position="286"/>
    </location>
</feature>
<feature type="domain" description="MmgE/PrpD N-terminal" evidence="3">
    <location>
        <begin position="34"/>
        <end position="265"/>
    </location>
</feature>
<dbReference type="SUPFAM" id="SSF103378">
    <property type="entry name" value="2-methylcitrate dehydratase PrpD"/>
    <property type="match status" value="1"/>
</dbReference>
<name>A0A1H1TM95_BRESA</name>
<dbReference type="InterPro" id="IPR042188">
    <property type="entry name" value="MmgE/PrpD_sf_2"/>
</dbReference>
<evidence type="ECO:0000256" key="1">
    <source>
        <dbReference type="ARBA" id="ARBA00006174"/>
    </source>
</evidence>
<evidence type="ECO:0000313" key="6">
    <source>
        <dbReference type="Proteomes" id="UP000199700"/>
    </source>
</evidence>
<dbReference type="InterPro" id="IPR045337">
    <property type="entry name" value="MmgE_PrpD_C"/>
</dbReference>
<dbReference type="Proteomes" id="UP000199700">
    <property type="component" value="Chromosome"/>
</dbReference>
<dbReference type="InterPro" id="IPR005656">
    <property type="entry name" value="MmgE_PrpD"/>
</dbReference>
<dbReference type="STRING" id="629680.SAMN04489751_2408"/>
<dbReference type="InterPro" id="IPR045336">
    <property type="entry name" value="MmgE_PrpD_N"/>
</dbReference>
<dbReference type="Gene3D" id="3.30.1330.120">
    <property type="entry name" value="2-methylcitrate dehydratase PrpD"/>
    <property type="match status" value="1"/>
</dbReference>
<dbReference type="AlphaFoldDB" id="A0A1H1TM95"/>
<evidence type="ECO:0000259" key="4">
    <source>
        <dbReference type="Pfam" id="PF19305"/>
    </source>
</evidence>
<evidence type="ECO:0000313" key="5">
    <source>
        <dbReference type="EMBL" id="SDS61181.1"/>
    </source>
</evidence>
<dbReference type="Gene3D" id="1.10.4100.10">
    <property type="entry name" value="2-methylcitrate dehydratase PrpD"/>
    <property type="match status" value="1"/>
</dbReference>
<protein>
    <submittedName>
        <fullName evidence="5">2-methylcitrate dehydratase PrpD</fullName>
    </submittedName>
</protein>
<dbReference type="EMBL" id="LT629739">
    <property type="protein sequence ID" value="SDS61181.1"/>
    <property type="molecule type" value="Genomic_DNA"/>
</dbReference>
<sequence>MHRESPPSSSVAEMHPAPQLNSDAEGLTDQLTHVATTWQDPHPTETSDAAERAFVDTLACAIAAQGEPAVMIASRAFAPEVSRSPILGLPYSTGAAPQTVALLGGLAAHALDYDDVDDATISHPSAVLVPALLALSVVRDLPGQSVIDAYVRGVIAGRIIAAEIGIDGHYELGWHSTSTIGTVAAAVATSRLLGLDPTATRHALGVAGSLAAGSRQNFGTMTKPLHAGTAASNAVIAALLADGGFTSDDSQLESPLGFLALHSPESNTGKREGAALGEREGTASGGEVTIEESVTEPIGLNIKAYPCCYYIQAAADAVSDLIESGLRADDVATIEVCVQPGGLVPLIHHRPVTGLEGKFSMEYALAAILLDHVLTPQSFTDDSVNRHTAQDLIPRITSVTNDLPPIGAAEWTDGYAVVTVTTQDGQTRTQRVDRPRGHATRPLDERRLRAKFDNCLTFAGLTTDDQTYSALRNLSAQSSMTTFAETFAAAVVPTEEVLS</sequence>
<dbReference type="PANTHER" id="PTHR16943:SF8">
    <property type="entry name" value="2-METHYLCITRATE DEHYDRATASE"/>
    <property type="match status" value="1"/>
</dbReference>